<dbReference type="EMBL" id="JARFPK010000006">
    <property type="protein sequence ID" value="MDF0589988.1"/>
    <property type="molecule type" value="Genomic_DNA"/>
</dbReference>
<dbReference type="RefSeq" id="WP_316965749.1">
    <property type="nucleotide sequence ID" value="NZ_JARFPK010000006.1"/>
</dbReference>
<evidence type="ECO:0000313" key="2">
    <source>
        <dbReference type="Proteomes" id="UP001220010"/>
    </source>
</evidence>
<sequence>MKIILMAILATMLLMGMVTAAATPIDLSTLGKKAEVKSSMTPVVIKYTRDVPKATIDAVDVRTLGRSFGTFASKPGMEPVYISASAPITVTPSFSISVSNTTFSRVSVYTPPFSIGQPRTVTPQQMIFGGA</sequence>
<gene>
    <name evidence="1" type="ORF">P0O15_02185</name>
</gene>
<protein>
    <submittedName>
        <fullName evidence="1">Uncharacterized protein</fullName>
    </submittedName>
</protein>
<evidence type="ECO:0000313" key="1">
    <source>
        <dbReference type="EMBL" id="MDF0589988.1"/>
    </source>
</evidence>
<proteinExistence type="predicted"/>
<organism evidence="1 2">
    <name type="scientific">Candidatus Methanocrinis natronophilus</name>
    <dbReference type="NCBI Taxonomy" id="3033396"/>
    <lineage>
        <taxon>Archaea</taxon>
        <taxon>Methanobacteriati</taxon>
        <taxon>Methanobacteriota</taxon>
        <taxon>Stenosarchaea group</taxon>
        <taxon>Methanomicrobia</taxon>
        <taxon>Methanotrichales</taxon>
        <taxon>Methanotrichaceae</taxon>
        <taxon>Methanocrinis</taxon>
    </lineage>
</organism>
<dbReference type="Proteomes" id="UP001220010">
    <property type="component" value="Unassembled WGS sequence"/>
</dbReference>
<comment type="caution">
    <text evidence="1">The sequence shown here is derived from an EMBL/GenBank/DDBJ whole genome shotgun (WGS) entry which is preliminary data.</text>
</comment>
<name>A0ABT5X5M1_9EURY</name>
<accession>A0ABT5X5M1</accession>
<keyword evidence="2" id="KW-1185">Reference proteome</keyword>
<reference evidence="1 2" key="1">
    <citation type="submission" date="2023-03" db="EMBL/GenBank/DDBJ databases">
        <title>WGS of Methanotrichaceae archaeon Mx.</title>
        <authorList>
            <person name="Sorokin D.Y."/>
            <person name="Merkel A.Y."/>
        </authorList>
    </citation>
    <scope>NUCLEOTIDE SEQUENCE [LARGE SCALE GENOMIC DNA]</scope>
    <source>
        <strain evidence="1 2">Mx</strain>
    </source>
</reference>